<keyword evidence="1" id="KW-0472">Membrane</keyword>
<accession>A0ABS4UF59</accession>
<keyword evidence="3" id="KW-1185">Reference proteome</keyword>
<organism evidence="2 3">
    <name type="scientific">Kribbella aluminosa</name>
    <dbReference type="NCBI Taxonomy" id="416017"/>
    <lineage>
        <taxon>Bacteria</taxon>
        <taxon>Bacillati</taxon>
        <taxon>Actinomycetota</taxon>
        <taxon>Actinomycetes</taxon>
        <taxon>Propionibacteriales</taxon>
        <taxon>Kribbellaceae</taxon>
        <taxon>Kribbella</taxon>
    </lineage>
</organism>
<comment type="caution">
    <text evidence="2">The sequence shown here is derived from an EMBL/GenBank/DDBJ whole genome shotgun (WGS) entry which is preliminary data.</text>
</comment>
<name>A0ABS4UF59_9ACTN</name>
<evidence type="ECO:0000256" key="1">
    <source>
        <dbReference type="SAM" id="Phobius"/>
    </source>
</evidence>
<feature type="transmembrane region" description="Helical" evidence="1">
    <location>
        <begin position="41"/>
        <end position="63"/>
    </location>
</feature>
<feature type="transmembrane region" description="Helical" evidence="1">
    <location>
        <begin position="12"/>
        <end position="35"/>
    </location>
</feature>
<proteinExistence type="predicted"/>
<evidence type="ECO:0000313" key="2">
    <source>
        <dbReference type="EMBL" id="MBP2350245.1"/>
    </source>
</evidence>
<protein>
    <submittedName>
        <fullName evidence="2">Uncharacterized protein</fullName>
    </submittedName>
</protein>
<evidence type="ECO:0000313" key="3">
    <source>
        <dbReference type="Proteomes" id="UP000755585"/>
    </source>
</evidence>
<keyword evidence="1" id="KW-1133">Transmembrane helix</keyword>
<dbReference type="RefSeq" id="WP_209693326.1">
    <property type="nucleotide sequence ID" value="NZ_BAAAVU010000011.1"/>
</dbReference>
<sequence>MNWGGVRRARQLAVAYLIAFPATVAGIVLVLTAQATGHQQLTMPGGVLFVAGQLVINALSFALREVVPLRAGGQQRDGRALAWNRMSLGLEMAGAWRFVRSGEGGLSRG</sequence>
<keyword evidence="1" id="KW-0812">Transmembrane</keyword>
<dbReference type="Proteomes" id="UP000755585">
    <property type="component" value="Unassembled WGS sequence"/>
</dbReference>
<dbReference type="EMBL" id="JAGINT010000001">
    <property type="protein sequence ID" value="MBP2350245.1"/>
    <property type="molecule type" value="Genomic_DNA"/>
</dbReference>
<gene>
    <name evidence="2" type="ORF">JOF29_001328</name>
</gene>
<reference evidence="2 3" key="1">
    <citation type="submission" date="2021-03" db="EMBL/GenBank/DDBJ databases">
        <title>Sequencing the genomes of 1000 actinobacteria strains.</title>
        <authorList>
            <person name="Klenk H.-P."/>
        </authorList>
    </citation>
    <scope>NUCLEOTIDE SEQUENCE [LARGE SCALE GENOMIC DNA]</scope>
    <source>
        <strain evidence="2 3">DSM 18824</strain>
    </source>
</reference>